<organism evidence="2 3">
    <name type="scientific">Thermoclostridium stercorarium subsp. thermolacticum DSM 2910</name>
    <dbReference type="NCBI Taxonomy" id="1121336"/>
    <lineage>
        <taxon>Bacteria</taxon>
        <taxon>Bacillati</taxon>
        <taxon>Bacillota</taxon>
        <taxon>Clostridia</taxon>
        <taxon>Eubacteriales</taxon>
        <taxon>Oscillospiraceae</taxon>
        <taxon>Thermoclostridium</taxon>
    </lineage>
</organism>
<dbReference type="OrthoDB" id="2088382at2"/>
<keyword evidence="1" id="KW-0812">Transmembrane</keyword>
<dbReference type="AlphaFoldDB" id="A0A1B1YBP1"/>
<evidence type="ECO:0000313" key="2">
    <source>
        <dbReference type="EMBL" id="ANW98172.1"/>
    </source>
</evidence>
<dbReference type="Proteomes" id="UP000092971">
    <property type="component" value="Chromosome"/>
</dbReference>
<protein>
    <submittedName>
        <fullName evidence="2">Uncharacterized protein</fullName>
    </submittedName>
</protein>
<evidence type="ECO:0000256" key="1">
    <source>
        <dbReference type="SAM" id="Phobius"/>
    </source>
</evidence>
<evidence type="ECO:0000313" key="3">
    <source>
        <dbReference type="Proteomes" id="UP000092971"/>
    </source>
</evidence>
<proteinExistence type="predicted"/>
<sequence>MRKKIYDDDDGRVIANMNIEGTPWYVPGKHGDANPVSEENMPGKKEMFHIIMGALAAGLLIGIVFIAAFFLFILFCTEVWFK</sequence>
<reference evidence="2 3" key="1">
    <citation type="submission" date="2016-02" db="EMBL/GenBank/DDBJ databases">
        <title>Comparison of Clostridium stercorarium subspecies using comparative genomics and transcriptomics.</title>
        <authorList>
            <person name="Schellenberg J."/>
            <person name="Thallinger G."/>
            <person name="Levin D.B."/>
            <person name="Zhang X."/>
            <person name="Alvare G."/>
            <person name="Fristensky B."/>
            <person name="Sparling R."/>
        </authorList>
    </citation>
    <scope>NUCLEOTIDE SEQUENCE [LARGE SCALE GENOMIC DNA]</scope>
    <source>
        <strain evidence="2 3">DSM 2910</strain>
    </source>
</reference>
<name>A0A1B1YBP1_THEST</name>
<dbReference type="RefSeq" id="WP_034843048.1">
    <property type="nucleotide sequence ID" value="NZ_CP014672.1"/>
</dbReference>
<gene>
    <name evidence="2" type="ORF">CSTERTH_03515</name>
</gene>
<dbReference type="EMBL" id="CP014672">
    <property type="protein sequence ID" value="ANW98172.1"/>
    <property type="molecule type" value="Genomic_DNA"/>
</dbReference>
<keyword evidence="1" id="KW-1133">Transmembrane helix</keyword>
<keyword evidence="1" id="KW-0472">Membrane</keyword>
<accession>A0A1B1YBP1</accession>
<feature type="transmembrane region" description="Helical" evidence="1">
    <location>
        <begin position="50"/>
        <end position="75"/>
    </location>
</feature>